<keyword evidence="2" id="KW-1185">Reference proteome</keyword>
<dbReference type="VEuPathDB" id="VectorBase:RSAN_039237"/>
<dbReference type="AlphaFoldDB" id="A0A9D4PGT2"/>
<gene>
    <name evidence="1" type="ORF">HPB52_014514</name>
</gene>
<proteinExistence type="predicted"/>
<sequence>MFKEANLAAFNRQLSGEGKAWKQDRNMPSILSTSQEVSLVGPGINQHRFNVEASGGGRNHRNFNVGGSVHGEYDLYRSRGGTRVVASGGVAHGVTRIDGKTYKGRPQGSVGIGFEIPIGKGR</sequence>
<organism evidence="1 2">
    <name type="scientific">Rhipicephalus sanguineus</name>
    <name type="common">Brown dog tick</name>
    <name type="synonym">Ixodes sanguineus</name>
    <dbReference type="NCBI Taxonomy" id="34632"/>
    <lineage>
        <taxon>Eukaryota</taxon>
        <taxon>Metazoa</taxon>
        <taxon>Ecdysozoa</taxon>
        <taxon>Arthropoda</taxon>
        <taxon>Chelicerata</taxon>
        <taxon>Arachnida</taxon>
        <taxon>Acari</taxon>
        <taxon>Parasitiformes</taxon>
        <taxon>Ixodida</taxon>
        <taxon>Ixodoidea</taxon>
        <taxon>Ixodidae</taxon>
        <taxon>Rhipicephalinae</taxon>
        <taxon>Rhipicephalus</taxon>
        <taxon>Rhipicephalus</taxon>
    </lineage>
</organism>
<evidence type="ECO:0000313" key="2">
    <source>
        <dbReference type="Proteomes" id="UP000821837"/>
    </source>
</evidence>
<reference evidence="1" key="1">
    <citation type="journal article" date="2020" name="Cell">
        <title>Large-Scale Comparative Analyses of Tick Genomes Elucidate Their Genetic Diversity and Vector Capacities.</title>
        <authorList>
            <consortium name="Tick Genome and Microbiome Consortium (TIGMIC)"/>
            <person name="Jia N."/>
            <person name="Wang J."/>
            <person name="Shi W."/>
            <person name="Du L."/>
            <person name="Sun Y."/>
            <person name="Zhan W."/>
            <person name="Jiang J.F."/>
            <person name="Wang Q."/>
            <person name="Zhang B."/>
            <person name="Ji P."/>
            <person name="Bell-Sakyi L."/>
            <person name="Cui X.M."/>
            <person name="Yuan T.T."/>
            <person name="Jiang B.G."/>
            <person name="Yang W.F."/>
            <person name="Lam T.T."/>
            <person name="Chang Q.C."/>
            <person name="Ding S.J."/>
            <person name="Wang X.J."/>
            <person name="Zhu J.G."/>
            <person name="Ruan X.D."/>
            <person name="Zhao L."/>
            <person name="Wei J.T."/>
            <person name="Ye R.Z."/>
            <person name="Que T.C."/>
            <person name="Du C.H."/>
            <person name="Zhou Y.H."/>
            <person name="Cheng J.X."/>
            <person name="Dai P.F."/>
            <person name="Guo W.B."/>
            <person name="Han X.H."/>
            <person name="Huang E.J."/>
            <person name="Li L.F."/>
            <person name="Wei W."/>
            <person name="Gao Y.C."/>
            <person name="Liu J.Z."/>
            <person name="Shao H.Z."/>
            <person name="Wang X."/>
            <person name="Wang C.C."/>
            <person name="Yang T.C."/>
            <person name="Huo Q.B."/>
            <person name="Li W."/>
            <person name="Chen H.Y."/>
            <person name="Chen S.E."/>
            <person name="Zhou L.G."/>
            <person name="Ni X.B."/>
            <person name="Tian J.H."/>
            <person name="Sheng Y."/>
            <person name="Liu T."/>
            <person name="Pan Y.S."/>
            <person name="Xia L.Y."/>
            <person name="Li J."/>
            <person name="Zhao F."/>
            <person name="Cao W.C."/>
        </authorList>
    </citation>
    <scope>NUCLEOTIDE SEQUENCE</scope>
    <source>
        <strain evidence="1">Rsan-2018</strain>
    </source>
</reference>
<protein>
    <submittedName>
        <fullName evidence="1">Uncharacterized protein</fullName>
    </submittedName>
</protein>
<dbReference type="EMBL" id="JABSTV010001254">
    <property type="protein sequence ID" value="KAH7939586.1"/>
    <property type="molecule type" value="Genomic_DNA"/>
</dbReference>
<reference evidence="1" key="2">
    <citation type="submission" date="2021-09" db="EMBL/GenBank/DDBJ databases">
        <authorList>
            <person name="Jia N."/>
            <person name="Wang J."/>
            <person name="Shi W."/>
            <person name="Du L."/>
            <person name="Sun Y."/>
            <person name="Zhan W."/>
            <person name="Jiang J."/>
            <person name="Wang Q."/>
            <person name="Zhang B."/>
            <person name="Ji P."/>
            <person name="Sakyi L.B."/>
            <person name="Cui X."/>
            <person name="Yuan T."/>
            <person name="Jiang B."/>
            <person name="Yang W."/>
            <person name="Lam T.T.-Y."/>
            <person name="Chang Q."/>
            <person name="Ding S."/>
            <person name="Wang X."/>
            <person name="Zhu J."/>
            <person name="Ruan X."/>
            <person name="Zhao L."/>
            <person name="Wei J."/>
            <person name="Que T."/>
            <person name="Du C."/>
            <person name="Cheng J."/>
            <person name="Dai P."/>
            <person name="Han X."/>
            <person name="Huang E."/>
            <person name="Gao Y."/>
            <person name="Liu J."/>
            <person name="Shao H."/>
            <person name="Ye R."/>
            <person name="Li L."/>
            <person name="Wei W."/>
            <person name="Wang X."/>
            <person name="Wang C."/>
            <person name="Huo Q."/>
            <person name="Li W."/>
            <person name="Guo W."/>
            <person name="Chen H."/>
            <person name="Chen S."/>
            <person name="Zhou L."/>
            <person name="Zhou L."/>
            <person name="Ni X."/>
            <person name="Tian J."/>
            <person name="Zhou Y."/>
            <person name="Sheng Y."/>
            <person name="Liu T."/>
            <person name="Pan Y."/>
            <person name="Xia L."/>
            <person name="Li J."/>
            <person name="Zhao F."/>
            <person name="Cao W."/>
        </authorList>
    </citation>
    <scope>NUCLEOTIDE SEQUENCE</scope>
    <source>
        <strain evidence="1">Rsan-2018</strain>
        <tissue evidence="1">Larvae</tissue>
    </source>
</reference>
<name>A0A9D4PGT2_RHISA</name>
<comment type="caution">
    <text evidence="1">The sequence shown here is derived from an EMBL/GenBank/DDBJ whole genome shotgun (WGS) entry which is preliminary data.</text>
</comment>
<accession>A0A9D4PGT2</accession>
<evidence type="ECO:0000313" key="1">
    <source>
        <dbReference type="EMBL" id="KAH7939586.1"/>
    </source>
</evidence>
<dbReference type="Proteomes" id="UP000821837">
    <property type="component" value="Chromosome 8"/>
</dbReference>